<dbReference type="GO" id="GO:0010106">
    <property type="term" value="P:cellular response to iron ion starvation"/>
    <property type="evidence" value="ECO:0007669"/>
    <property type="project" value="InterPro"/>
</dbReference>
<feature type="region of interest" description="Disordered" evidence="1">
    <location>
        <begin position="228"/>
        <end position="251"/>
    </location>
</feature>
<gene>
    <name evidence="3" type="ORF">MKW98_003428</name>
</gene>
<evidence type="ECO:0000313" key="4">
    <source>
        <dbReference type="Proteomes" id="UP001202328"/>
    </source>
</evidence>
<dbReference type="Pfam" id="PF10551">
    <property type="entry name" value="MULE"/>
    <property type="match status" value="1"/>
</dbReference>
<dbReference type="InterPro" id="IPR052579">
    <property type="entry name" value="Zinc_finger_SWIM"/>
</dbReference>
<evidence type="ECO:0000259" key="2">
    <source>
        <dbReference type="Pfam" id="PF10551"/>
    </source>
</evidence>
<organism evidence="3 4">
    <name type="scientific">Papaver atlanticum</name>
    <dbReference type="NCBI Taxonomy" id="357466"/>
    <lineage>
        <taxon>Eukaryota</taxon>
        <taxon>Viridiplantae</taxon>
        <taxon>Streptophyta</taxon>
        <taxon>Embryophyta</taxon>
        <taxon>Tracheophyta</taxon>
        <taxon>Spermatophyta</taxon>
        <taxon>Magnoliopsida</taxon>
        <taxon>Ranunculales</taxon>
        <taxon>Papaveraceae</taxon>
        <taxon>Papaveroideae</taxon>
        <taxon>Papaver</taxon>
    </lineage>
</organism>
<accession>A0AAD4TBG4</accession>
<dbReference type="EMBL" id="JAJJMB010003633">
    <property type="protein sequence ID" value="KAI3946865.1"/>
    <property type="molecule type" value="Genomic_DNA"/>
</dbReference>
<evidence type="ECO:0000256" key="1">
    <source>
        <dbReference type="SAM" id="MobiDB-lite"/>
    </source>
</evidence>
<feature type="domain" description="MULE transposase" evidence="2">
    <location>
        <begin position="893"/>
        <end position="985"/>
    </location>
</feature>
<evidence type="ECO:0000313" key="3">
    <source>
        <dbReference type="EMBL" id="KAI3946865.1"/>
    </source>
</evidence>
<dbReference type="InterPro" id="IPR014842">
    <property type="entry name" value="AFT"/>
</dbReference>
<comment type="caution">
    <text evidence="3">The sequence shown here is derived from an EMBL/GenBank/DDBJ whole genome shotgun (WGS) entry which is preliminary data.</text>
</comment>
<feature type="region of interest" description="Disordered" evidence="1">
    <location>
        <begin position="1"/>
        <end position="54"/>
    </location>
</feature>
<sequence length="1280" mass="145856">MKLRARQLAKERSLNNSSEHGGGSAEVSESCRSEDDGLVNNPQKASDIKEVGSPISQQGIDLTQSFETDQVFDSRDAMFEWCQEVAQKNNTRLIIRKSQMKPAGKGSFIVVVCERSGVYQSHSNEIDTLGTEPQKRGSKKCSCPFTLRGTCLLENKWKLRVNCGRHNHEVESNPVLFTRWKRVEEQLLLDLTAKGAPPQQVLQALKEKHKNNDVNLRTIYNKRSKLKRKEVERKSVMQQDAGPVNHPHKDSNVIEENTPASSVRIGVAQCFQTDAAPVNHPQKESILMEEDTLISKEGIDMTQCFQNDQGEGLKDSNMMEGDTPLSKEGIEVIDLRQNDQDEIPVSDPPKNGNMMEVDSSISKEGVDVTQFFQTDQLFDTRDAAFEWCQEVAGKNKTRVIIGKSETKPAGKGSFVLFVCDRSGVYRYTSCTPDTRKRQRRESKKCDCPFKVRGTCLPENKWRLRVLCGRHNHEAENTSVPLFNRDEEQLGVKLTASGVRPQQVLEALKKKNKECLVSASGSAIYNTRSKLKLKEVARKSVAQEDAGSVNHPHKDSNVMEENTPASNARINVARCFQTDAGPVNHLQKESILMEKDTLISKVAIDVTQCFLTYQGEGPVKDPLNDSNMMEEDTPTSKEGMEITQWYQIDQDKIPGSDPPEDGNMLEDGAPISREGMDVTQFFQTDQLFDSRDAAFEWCQEVARENNTRIIIRKSETKPAGKGSFVLFACDRSGVYRYTSCTPDARKRQRRETKKCGCPFKVRGTCLHENKWRLRVLCGRHNHEGENIPLPLFNQDVDQLVVKLTASGARPRQVVEALKQKNKDCLVSAKDIYNRRLSLKRHVAEKMSVMEQVMKLSTQYHYMVWYRKDEETNELKDIVWAHPESTLLAKCFPSVLMIDCTYKTNRFKVPFFHVAGISSLGAPFTVAYAFIEEETEEHFSWALTQLKSLFLPDSLPSVCVMNGDHPLINAVRSVFPEAKRLLCTLHIGECVVTNCRKAISDDKEWDDFHRDWECVLKSETKEDFADTYTEFVTTWVTRYPTCIKYIRDTWIVHKESFILSWTRKIKHLGYNKVATDESEHEQLQKHMESSTSTTGFFRCWEAMHSIVKDQINQISASNEKSLTYINRKHQIPAFEELKNHVSQHALDLILLELEQLAVVESNKDIPQHALKLRQLEFNQSVDTSTGLTSCWCLISYTHGLPCAHEVHNYIQDGRPIPLSAIDQQWKQLSVVLSLNNNLDFICLPEVQLLQERWMEASESDRSLLEEQMREVVSSWDMAIRQG</sequence>
<proteinExistence type="predicted"/>
<dbReference type="Pfam" id="PF08731">
    <property type="entry name" value="AFT"/>
    <property type="match status" value="2"/>
</dbReference>
<dbReference type="PANTHER" id="PTHR31569:SF4">
    <property type="entry name" value="SWIM-TYPE DOMAIN-CONTAINING PROTEIN"/>
    <property type="match status" value="1"/>
</dbReference>
<dbReference type="Proteomes" id="UP001202328">
    <property type="component" value="Unassembled WGS sequence"/>
</dbReference>
<dbReference type="AlphaFoldDB" id="A0AAD4TBG4"/>
<protein>
    <recommendedName>
        <fullName evidence="2">MULE transposase domain-containing protein</fullName>
    </recommendedName>
</protein>
<dbReference type="GO" id="GO:0000981">
    <property type="term" value="F:DNA-binding transcription factor activity, RNA polymerase II-specific"/>
    <property type="evidence" value="ECO:0007669"/>
    <property type="project" value="InterPro"/>
</dbReference>
<dbReference type="GO" id="GO:0045944">
    <property type="term" value="P:positive regulation of transcription by RNA polymerase II"/>
    <property type="evidence" value="ECO:0007669"/>
    <property type="project" value="InterPro"/>
</dbReference>
<reference evidence="3" key="1">
    <citation type="submission" date="2022-04" db="EMBL/GenBank/DDBJ databases">
        <title>A functionally conserved STORR gene fusion in Papaver species that diverged 16.8 million years ago.</title>
        <authorList>
            <person name="Catania T."/>
        </authorList>
    </citation>
    <scope>NUCLEOTIDE SEQUENCE</scope>
    <source>
        <strain evidence="3">S-188037</strain>
    </source>
</reference>
<dbReference type="PANTHER" id="PTHR31569">
    <property type="entry name" value="SWIM-TYPE DOMAIN-CONTAINING PROTEIN"/>
    <property type="match status" value="1"/>
</dbReference>
<keyword evidence="4" id="KW-1185">Reference proteome</keyword>
<dbReference type="InterPro" id="IPR018289">
    <property type="entry name" value="MULE_transposase_dom"/>
</dbReference>
<name>A0AAD4TBG4_9MAGN</name>